<dbReference type="CDD" id="cd19941">
    <property type="entry name" value="TIL"/>
    <property type="match status" value="1"/>
</dbReference>
<feature type="signal peptide" evidence="4">
    <location>
        <begin position="1"/>
        <end position="16"/>
    </location>
</feature>
<dbReference type="PANTHER" id="PTHR23259">
    <property type="entry name" value="RIDDLE"/>
    <property type="match status" value="1"/>
</dbReference>
<dbReference type="GO" id="GO:0004867">
    <property type="term" value="F:serine-type endopeptidase inhibitor activity"/>
    <property type="evidence" value="ECO:0007669"/>
    <property type="project" value="UniProtKB-KW"/>
</dbReference>
<evidence type="ECO:0000256" key="1">
    <source>
        <dbReference type="ARBA" id="ARBA00022690"/>
    </source>
</evidence>
<keyword evidence="4" id="KW-0732">Signal</keyword>
<accession>A0A8R1I2S7</accession>
<evidence type="ECO:0000313" key="6">
    <source>
        <dbReference type="EnsemblMetazoa" id="CJA19212.1"/>
    </source>
</evidence>
<feature type="chain" id="PRO_5035714956" evidence="4">
    <location>
        <begin position="17"/>
        <end position="218"/>
    </location>
</feature>
<evidence type="ECO:0000256" key="2">
    <source>
        <dbReference type="ARBA" id="ARBA00022900"/>
    </source>
</evidence>
<reference evidence="6" key="2">
    <citation type="submission" date="2022-06" db="UniProtKB">
        <authorList>
            <consortium name="EnsemblMetazoa"/>
        </authorList>
    </citation>
    <scope>IDENTIFICATION</scope>
    <source>
        <strain evidence="6">DF5081</strain>
    </source>
</reference>
<dbReference type="Proteomes" id="UP000005237">
    <property type="component" value="Unassembled WGS sequence"/>
</dbReference>
<dbReference type="Gene3D" id="2.10.25.10">
    <property type="entry name" value="Laminin"/>
    <property type="match status" value="1"/>
</dbReference>
<organism evidence="6 7">
    <name type="scientific">Caenorhabditis japonica</name>
    <dbReference type="NCBI Taxonomy" id="281687"/>
    <lineage>
        <taxon>Eukaryota</taxon>
        <taxon>Metazoa</taxon>
        <taxon>Ecdysozoa</taxon>
        <taxon>Nematoda</taxon>
        <taxon>Chromadorea</taxon>
        <taxon>Rhabditida</taxon>
        <taxon>Rhabditina</taxon>
        <taxon>Rhabditomorpha</taxon>
        <taxon>Rhabditoidea</taxon>
        <taxon>Rhabditidae</taxon>
        <taxon>Peloderinae</taxon>
        <taxon>Caenorhabditis</taxon>
    </lineage>
</organism>
<evidence type="ECO:0000259" key="5">
    <source>
        <dbReference type="Pfam" id="PF01826"/>
    </source>
</evidence>
<dbReference type="InterPro" id="IPR002919">
    <property type="entry name" value="TIL_dom"/>
</dbReference>
<dbReference type="PANTHER" id="PTHR23259:SF72">
    <property type="entry name" value="TIL DOMAIN-CONTAINING PROTEIN"/>
    <property type="match status" value="1"/>
</dbReference>
<keyword evidence="2" id="KW-0722">Serine protease inhibitor</keyword>
<dbReference type="SUPFAM" id="SSF57567">
    <property type="entry name" value="Serine protease inhibitors"/>
    <property type="match status" value="1"/>
</dbReference>
<sequence>MRFVVVLAILTPITSTVPTNSIDWCEYWARVGKKNELLKTERPECAGYELPAGVKRTEPVSCSKNEVYNCLDCEPTCHNLVPKCRKEQCNKGCVCKNGLARNTEGKCVSFRGCAVHTPPKNDSVKGDEEEGTVMKTMKKMVPVIVNDVWKALFNSMSVTTDAKTEIAKPKSHVASVQKSVPLESVKSTTKGLTTQTPTTTIGQPLVQEKQKGFYIDYP</sequence>
<proteinExistence type="predicted"/>
<dbReference type="InterPro" id="IPR051368">
    <property type="entry name" value="SerProtInhib-TIL_Domain"/>
</dbReference>
<dbReference type="AlphaFoldDB" id="A0A8R1I2S7"/>
<protein>
    <submittedName>
        <fullName evidence="6">TIL domain-containing protein</fullName>
    </submittedName>
</protein>
<keyword evidence="7" id="KW-1185">Reference proteome</keyword>
<evidence type="ECO:0000256" key="3">
    <source>
        <dbReference type="ARBA" id="ARBA00023157"/>
    </source>
</evidence>
<name>A0A8R1I2S7_CAEJA</name>
<feature type="domain" description="TIL" evidence="5">
    <location>
        <begin position="62"/>
        <end position="113"/>
    </location>
</feature>
<keyword evidence="3" id="KW-1015">Disulfide bond</keyword>
<keyword evidence="1" id="KW-0646">Protease inhibitor</keyword>
<dbReference type="Pfam" id="PF01826">
    <property type="entry name" value="TIL"/>
    <property type="match status" value="1"/>
</dbReference>
<dbReference type="InterPro" id="IPR036084">
    <property type="entry name" value="Ser_inhib-like_sf"/>
</dbReference>
<reference evidence="7" key="1">
    <citation type="submission" date="2010-08" db="EMBL/GenBank/DDBJ databases">
        <authorList>
            <consortium name="Caenorhabditis japonica Sequencing Consortium"/>
            <person name="Wilson R.K."/>
        </authorList>
    </citation>
    <scope>NUCLEOTIDE SEQUENCE [LARGE SCALE GENOMIC DNA]</scope>
    <source>
        <strain evidence="7">DF5081</strain>
    </source>
</reference>
<dbReference type="EnsemblMetazoa" id="CJA19212.1">
    <property type="protein sequence ID" value="CJA19212.1"/>
    <property type="gene ID" value="WBGene00138416"/>
</dbReference>
<evidence type="ECO:0000313" key="7">
    <source>
        <dbReference type="Proteomes" id="UP000005237"/>
    </source>
</evidence>
<evidence type="ECO:0000256" key="4">
    <source>
        <dbReference type="SAM" id="SignalP"/>
    </source>
</evidence>